<comment type="caution">
    <text evidence="1">The sequence shown here is derived from an EMBL/GenBank/DDBJ whole genome shotgun (WGS) entry which is preliminary data.</text>
</comment>
<dbReference type="EMBL" id="SRLO01000070">
    <property type="protein sequence ID" value="TNN78793.1"/>
    <property type="molecule type" value="Genomic_DNA"/>
</dbReference>
<gene>
    <name evidence="1" type="ORF">EYF80_010963</name>
</gene>
<evidence type="ECO:0000313" key="1">
    <source>
        <dbReference type="EMBL" id="TNN78793.1"/>
    </source>
</evidence>
<keyword evidence="2" id="KW-1185">Reference proteome</keyword>
<evidence type="ECO:0000313" key="2">
    <source>
        <dbReference type="Proteomes" id="UP000314294"/>
    </source>
</evidence>
<dbReference type="AlphaFoldDB" id="A0A4Z2INP0"/>
<proteinExistence type="predicted"/>
<accession>A0A4Z2INP0</accession>
<dbReference type="Proteomes" id="UP000314294">
    <property type="component" value="Unassembled WGS sequence"/>
</dbReference>
<reference evidence="1 2" key="1">
    <citation type="submission" date="2019-03" db="EMBL/GenBank/DDBJ databases">
        <title>First draft genome of Liparis tanakae, snailfish: a comprehensive survey of snailfish specific genes.</title>
        <authorList>
            <person name="Kim W."/>
            <person name="Song I."/>
            <person name="Jeong J.-H."/>
            <person name="Kim D."/>
            <person name="Kim S."/>
            <person name="Ryu S."/>
            <person name="Song J.Y."/>
            <person name="Lee S.K."/>
        </authorList>
    </citation>
    <scope>NUCLEOTIDE SEQUENCE [LARGE SCALE GENOMIC DNA]</scope>
    <source>
        <tissue evidence="1">Muscle</tissue>
    </source>
</reference>
<sequence length="121" mass="13424">MSGLTNQVQLANVKMTRSPRCMCTKPLCGLPGRDPMGVKLISTVDHISIMAALLKGRLLEDVRQGWHYVVASQLLTELRTEGQEPNTEDHLDPTFKRATTHQLTPSASTQENLYSFTLSIS</sequence>
<protein>
    <submittedName>
        <fullName evidence="1">Uncharacterized protein</fullName>
    </submittedName>
</protein>
<organism evidence="1 2">
    <name type="scientific">Liparis tanakae</name>
    <name type="common">Tanaka's snailfish</name>
    <dbReference type="NCBI Taxonomy" id="230148"/>
    <lineage>
        <taxon>Eukaryota</taxon>
        <taxon>Metazoa</taxon>
        <taxon>Chordata</taxon>
        <taxon>Craniata</taxon>
        <taxon>Vertebrata</taxon>
        <taxon>Euteleostomi</taxon>
        <taxon>Actinopterygii</taxon>
        <taxon>Neopterygii</taxon>
        <taxon>Teleostei</taxon>
        <taxon>Neoteleostei</taxon>
        <taxon>Acanthomorphata</taxon>
        <taxon>Eupercaria</taxon>
        <taxon>Perciformes</taxon>
        <taxon>Cottioidei</taxon>
        <taxon>Cottales</taxon>
        <taxon>Liparidae</taxon>
        <taxon>Liparis</taxon>
    </lineage>
</organism>
<name>A0A4Z2INP0_9TELE</name>